<evidence type="ECO:0008006" key="3">
    <source>
        <dbReference type="Google" id="ProtNLM"/>
    </source>
</evidence>
<dbReference type="Proteomes" id="UP000018890">
    <property type="component" value="Unassembled WGS sequence"/>
</dbReference>
<dbReference type="SUPFAM" id="SSF50630">
    <property type="entry name" value="Acid proteases"/>
    <property type="match status" value="1"/>
</dbReference>
<dbReference type="InterPro" id="IPR021109">
    <property type="entry name" value="Peptidase_aspartic_dom_sf"/>
</dbReference>
<protein>
    <recommendedName>
        <fullName evidence="3">Peptidase A2 domain-containing protein</fullName>
    </recommendedName>
</protein>
<organism evidence="1 2">
    <name type="scientific">Halalkalibacter wakoensis JCM 9140</name>
    <dbReference type="NCBI Taxonomy" id="1236970"/>
    <lineage>
        <taxon>Bacteria</taxon>
        <taxon>Bacillati</taxon>
        <taxon>Bacillota</taxon>
        <taxon>Bacilli</taxon>
        <taxon>Bacillales</taxon>
        <taxon>Bacillaceae</taxon>
        <taxon>Halalkalibacter</taxon>
    </lineage>
</organism>
<accession>W4Q859</accession>
<reference evidence="1" key="1">
    <citation type="journal article" date="2014" name="Genome Announc.">
        <title>Draft Genome Sequences of Three Alkaliphilic Bacillus Strains, Bacillus wakoensis JCM 9140T, Bacillus akibai JCM 9157T, and Bacillus hemicellulosilyticus JCM 9152T.</title>
        <authorList>
            <person name="Yuki M."/>
            <person name="Oshima K."/>
            <person name="Suda W."/>
            <person name="Oshida Y."/>
            <person name="Kitamura K."/>
            <person name="Iida T."/>
            <person name="Hattori M."/>
            <person name="Ohkuma M."/>
        </authorList>
    </citation>
    <scope>NUCLEOTIDE SEQUENCE [LARGE SCALE GENOMIC DNA]</scope>
    <source>
        <strain evidence="1">JCM 9140</strain>
    </source>
</reference>
<dbReference type="Pfam" id="PF13650">
    <property type="entry name" value="Asp_protease_2"/>
    <property type="match status" value="1"/>
</dbReference>
<keyword evidence="2" id="KW-1185">Reference proteome</keyword>
<name>W4Q859_9BACI</name>
<dbReference type="EMBL" id="BAUT01000091">
    <property type="protein sequence ID" value="GAE28256.1"/>
    <property type="molecule type" value="Genomic_DNA"/>
</dbReference>
<evidence type="ECO:0000313" key="2">
    <source>
        <dbReference type="Proteomes" id="UP000018890"/>
    </source>
</evidence>
<dbReference type="Gene3D" id="2.40.70.10">
    <property type="entry name" value="Acid Proteases"/>
    <property type="match status" value="1"/>
</dbReference>
<dbReference type="STRING" id="1236970.JCM9140_4470"/>
<proteinExistence type="predicted"/>
<dbReference type="AlphaFoldDB" id="W4Q859"/>
<evidence type="ECO:0000313" key="1">
    <source>
        <dbReference type="EMBL" id="GAE28256.1"/>
    </source>
</evidence>
<sequence>MKLDFVNHLLEVEMTISYKGKKKTIDKLVIDTGAAHTLISSDMVDEIGIYFENGDPLVSSYGIGGEEYSFRKPVDFIKLGNYEILDMKLDFGNLDDWGINGLIG</sequence>
<dbReference type="RefSeq" id="WP_235715416.1">
    <property type="nucleotide sequence ID" value="NZ_BAUT01000091.1"/>
</dbReference>
<gene>
    <name evidence="1" type="ORF">JCM9140_4470</name>
</gene>
<comment type="caution">
    <text evidence="1">The sequence shown here is derived from an EMBL/GenBank/DDBJ whole genome shotgun (WGS) entry which is preliminary data.</text>
</comment>